<feature type="region of interest" description="Disordered" evidence="1">
    <location>
        <begin position="1"/>
        <end position="35"/>
    </location>
</feature>
<accession>A0ABV5FZJ0</accession>
<name>A0ABV5FZJ0_9MICC</name>
<evidence type="ECO:0000256" key="1">
    <source>
        <dbReference type="SAM" id="MobiDB-lite"/>
    </source>
</evidence>
<protein>
    <submittedName>
        <fullName evidence="2">Uncharacterized protein</fullName>
    </submittedName>
</protein>
<evidence type="ECO:0000313" key="3">
    <source>
        <dbReference type="Proteomes" id="UP001589575"/>
    </source>
</evidence>
<dbReference type="Proteomes" id="UP001589575">
    <property type="component" value="Unassembled WGS sequence"/>
</dbReference>
<organism evidence="2 3">
    <name type="scientific">Citricoccus parietis</name>
    <dbReference type="NCBI Taxonomy" id="592307"/>
    <lineage>
        <taxon>Bacteria</taxon>
        <taxon>Bacillati</taxon>
        <taxon>Actinomycetota</taxon>
        <taxon>Actinomycetes</taxon>
        <taxon>Micrococcales</taxon>
        <taxon>Micrococcaceae</taxon>
        <taxon>Citricoccus</taxon>
    </lineage>
</organism>
<gene>
    <name evidence="2" type="ORF">ACFFX0_13220</name>
</gene>
<dbReference type="EMBL" id="JBHMFI010000001">
    <property type="protein sequence ID" value="MFB9072112.1"/>
    <property type="molecule type" value="Genomic_DNA"/>
</dbReference>
<keyword evidence="3" id="KW-1185">Reference proteome</keyword>
<comment type="caution">
    <text evidence="2">The sequence shown here is derived from an EMBL/GenBank/DDBJ whole genome shotgun (WGS) entry which is preliminary data.</text>
</comment>
<proteinExistence type="predicted"/>
<sequence length="57" mass="6526">MPVFRRGRQDIGKQRASRNRIPGQPSPAQLGTHRLPPRYRALRLDLTQPGYPFGKSQ</sequence>
<evidence type="ECO:0000313" key="2">
    <source>
        <dbReference type="EMBL" id="MFB9072112.1"/>
    </source>
</evidence>
<reference evidence="2 3" key="1">
    <citation type="submission" date="2024-09" db="EMBL/GenBank/DDBJ databases">
        <authorList>
            <person name="Sun Q."/>
            <person name="Mori K."/>
        </authorList>
    </citation>
    <scope>NUCLEOTIDE SEQUENCE [LARGE SCALE GENOMIC DNA]</scope>
    <source>
        <strain evidence="2 3">CCM 7609</strain>
    </source>
</reference>